<evidence type="ECO:0000259" key="1">
    <source>
        <dbReference type="Pfam" id="PF08044"/>
    </source>
</evidence>
<dbReference type="PANTHER" id="PTHR40763">
    <property type="entry name" value="MEMBRANE PROTEIN-RELATED"/>
    <property type="match status" value="1"/>
</dbReference>
<organism evidence="2 3">
    <name type="scientific">Brevibacterium daeguense</name>
    <dbReference type="NCBI Taxonomy" id="909936"/>
    <lineage>
        <taxon>Bacteria</taxon>
        <taxon>Bacillati</taxon>
        <taxon>Actinomycetota</taxon>
        <taxon>Actinomycetes</taxon>
        <taxon>Micrococcales</taxon>
        <taxon>Brevibacteriaceae</taxon>
        <taxon>Brevibacterium</taxon>
    </lineage>
</organism>
<gene>
    <name evidence="2" type="ORF">GCM10022261_22890</name>
</gene>
<evidence type="ECO:0000313" key="3">
    <source>
        <dbReference type="Proteomes" id="UP001501586"/>
    </source>
</evidence>
<proteinExistence type="predicted"/>
<dbReference type="PANTHER" id="PTHR40763:SF5">
    <property type="entry name" value="MEMBRANE PROTEIN"/>
    <property type="match status" value="1"/>
</dbReference>
<sequence>MSDSQGEIEPRRRRVRAADADRDAVLEVLAKAHANGRLDTGEVDERQTHALRAKFLSELPELIDDLPEGRELTHRINSQLFPHPYAGGGPGAIVPSDASGPSGEVIPARAGTGSTENSVAIMSGRDLVVQPGTPVVHLYALMGGDSIYLSEVLGPGVQVTLEAYSMWAGHDIYVPGGVRIIDKTFNVMAGNDIHKHARGDGSNGTLILTGFSLMAGHDIKLDPNWRADERRRGLQS</sequence>
<evidence type="ECO:0000313" key="2">
    <source>
        <dbReference type="EMBL" id="GAA4284758.1"/>
    </source>
</evidence>
<feature type="domain" description="DUF1707" evidence="1">
    <location>
        <begin position="15"/>
        <end position="67"/>
    </location>
</feature>
<dbReference type="InterPro" id="IPR012551">
    <property type="entry name" value="DUF1707_SHOCT-like"/>
</dbReference>
<dbReference type="RefSeq" id="WP_236862740.1">
    <property type="nucleotide sequence ID" value="NZ_BAABAZ010000006.1"/>
</dbReference>
<name>A0ABP8ELC9_9MICO</name>
<reference evidence="3" key="1">
    <citation type="journal article" date="2019" name="Int. J. Syst. Evol. Microbiol.">
        <title>The Global Catalogue of Microorganisms (GCM) 10K type strain sequencing project: providing services to taxonomists for standard genome sequencing and annotation.</title>
        <authorList>
            <consortium name="The Broad Institute Genomics Platform"/>
            <consortium name="The Broad Institute Genome Sequencing Center for Infectious Disease"/>
            <person name="Wu L."/>
            <person name="Ma J."/>
        </authorList>
    </citation>
    <scope>NUCLEOTIDE SEQUENCE [LARGE SCALE GENOMIC DNA]</scope>
    <source>
        <strain evidence="3">JCM 17458</strain>
    </source>
</reference>
<comment type="caution">
    <text evidence="2">The sequence shown here is derived from an EMBL/GenBank/DDBJ whole genome shotgun (WGS) entry which is preliminary data.</text>
</comment>
<protein>
    <submittedName>
        <fullName evidence="2">DUF1707 domain-containing protein</fullName>
    </submittedName>
</protein>
<keyword evidence="3" id="KW-1185">Reference proteome</keyword>
<dbReference type="EMBL" id="BAABAZ010000006">
    <property type="protein sequence ID" value="GAA4284758.1"/>
    <property type="molecule type" value="Genomic_DNA"/>
</dbReference>
<dbReference type="Proteomes" id="UP001501586">
    <property type="component" value="Unassembled WGS sequence"/>
</dbReference>
<dbReference type="Pfam" id="PF08044">
    <property type="entry name" value="DUF1707"/>
    <property type="match status" value="1"/>
</dbReference>
<accession>A0ABP8ELC9</accession>